<keyword evidence="2" id="KW-1185">Reference proteome</keyword>
<organism evidence="1 2">
    <name type="scientific">Elysia marginata</name>
    <dbReference type="NCBI Taxonomy" id="1093978"/>
    <lineage>
        <taxon>Eukaryota</taxon>
        <taxon>Metazoa</taxon>
        <taxon>Spiralia</taxon>
        <taxon>Lophotrochozoa</taxon>
        <taxon>Mollusca</taxon>
        <taxon>Gastropoda</taxon>
        <taxon>Heterobranchia</taxon>
        <taxon>Euthyneura</taxon>
        <taxon>Panpulmonata</taxon>
        <taxon>Sacoglossa</taxon>
        <taxon>Placobranchoidea</taxon>
        <taxon>Plakobranchidae</taxon>
        <taxon>Elysia</taxon>
    </lineage>
</organism>
<comment type="caution">
    <text evidence="1">The sequence shown here is derived from an EMBL/GenBank/DDBJ whole genome shotgun (WGS) entry which is preliminary data.</text>
</comment>
<dbReference type="Proteomes" id="UP000762676">
    <property type="component" value="Unassembled WGS sequence"/>
</dbReference>
<evidence type="ECO:0000313" key="1">
    <source>
        <dbReference type="EMBL" id="GFS07809.1"/>
    </source>
</evidence>
<reference evidence="1 2" key="1">
    <citation type="journal article" date="2021" name="Elife">
        <title>Chloroplast acquisition without the gene transfer in kleptoplastic sea slugs, Plakobranchus ocellatus.</title>
        <authorList>
            <person name="Maeda T."/>
            <person name="Takahashi S."/>
            <person name="Yoshida T."/>
            <person name="Shimamura S."/>
            <person name="Takaki Y."/>
            <person name="Nagai Y."/>
            <person name="Toyoda A."/>
            <person name="Suzuki Y."/>
            <person name="Arimoto A."/>
            <person name="Ishii H."/>
            <person name="Satoh N."/>
            <person name="Nishiyama T."/>
            <person name="Hasebe M."/>
            <person name="Maruyama T."/>
            <person name="Minagawa J."/>
            <person name="Obokata J."/>
            <person name="Shigenobu S."/>
        </authorList>
    </citation>
    <scope>NUCLEOTIDE SEQUENCE [LARGE SCALE GENOMIC DNA]</scope>
</reference>
<evidence type="ECO:0000313" key="2">
    <source>
        <dbReference type="Proteomes" id="UP000762676"/>
    </source>
</evidence>
<protein>
    <submittedName>
        <fullName evidence="1">Fras1 related extracellular matrix protein</fullName>
    </submittedName>
</protein>
<name>A0AAV4IDN9_9GAST</name>
<dbReference type="AlphaFoldDB" id="A0AAV4IDN9"/>
<sequence length="60" mass="6972">MIQCKFRPGFGFRRGGYNCVCGGGRQHPFFIQRPWIGEHIEQATEEEYRVGFKCTPTDCE</sequence>
<accession>A0AAV4IDN9</accession>
<gene>
    <name evidence="1" type="ORF">ElyMa_004741500</name>
</gene>
<proteinExistence type="predicted"/>
<dbReference type="EMBL" id="BMAT01009512">
    <property type="protein sequence ID" value="GFS07809.1"/>
    <property type="molecule type" value="Genomic_DNA"/>
</dbReference>